<reference evidence="3" key="1">
    <citation type="submission" date="2016-10" db="EMBL/GenBank/DDBJ databases">
        <authorList>
            <person name="Varghese N."/>
            <person name="Submissions S."/>
        </authorList>
    </citation>
    <scope>NUCLEOTIDE SEQUENCE [LARGE SCALE GENOMIC DNA]</scope>
    <source>
        <strain evidence="3">NLAE-zl-G277</strain>
    </source>
</reference>
<dbReference type="STRING" id="460384.SAMN05216313_16413"/>
<dbReference type="Pfam" id="PF12669">
    <property type="entry name" value="FeoB_associated"/>
    <property type="match status" value="1"/>
</dbReference>
<sequence>MTFLMENLSTVIIGLILAGVVYLVVRKMIRDRREGKGCGCSGGCAGCSGASMCHGGQRPGREKQV</sequence>
<keyword evidence="1" id="KW-0812">Transmembrane</keyword>
<proteinExistence type="predicted"/>
<dbReference type="AlphaFoldDB" id="A0A1I0KBY5"/>
<evidence type="ECO:0000313" key="3">
    <source>
        <dbReference type="Proteomes" id="UP000198508"/>
    </source>
</evidence>
<protein>
    <submittedName>
        <fullName evidence="2">Virus attachment protein p12 family protein</fullName>
    </submittedName>
</protein>
<evidence type="ECO:0000313" key="2">
    <source>
        <dbReference type="EMBL" id="SEU21766.1"/>
    </source>
</evidence>
<gene>
    <name evidence="2" type="ORF">SAMN05216313_16413</name>
</gene>
<accession>A0A1I0KBY5</accession>
<dbReference type="EMBL" id="FOIM01000064">
    <property type="protein sequence ID" value="SEU21766.1"/>
    <property type="molecule type" value="Genomic_DNA"/>
</dbReference>
<feature type="transmembrane region" description="Helical" evidence="1">
    <location>
        <begin position="6"/>
        <end position="25"/>
    </location>
</feature>
<evidence type="ECO:0000256" key="1">
    <source>
        <dbReference type="SAM" id="Phobius"/>
    </source>
</evidence>
<dbReference type="RefSeq" id="WP_024737524.1">
    <property type="nucleotide sequence ID" value="NZ_CAJJSN010000038.1"/>
</dbReference>
<keyword evidence="1" id="KW-1133">Transmembrane helix</keyword>
<dbReference type="Proteomes" id="UP000198508">
    <property type="component" value="Unassembled WGS sequence"/>
</dbReference>
<keyword evidence="3" id="KW-1185">Reference proteome</keyword>
<organism evidence="2 3">
    <name type="scientific">Enterocloster lavalensis</name>
    <dbReference type="NCBI Taxonomy" id="460384"/>
    <lineage>
        <taxon>Bacteria</taxon>
        <taxon>Bacillati</taxon>
        <taxon>Bacillota</taxon>
        <taxon>Clostridia</taxon>
        <taxon>Lachnospirales</taxon>
        <taxon>Lachnospiraceae</taxon>
        <taxon>Enterocloster</taxon>
    </lineage>
</organism>
<name>A0A1I0KBY5_9FIRM</name>
<keyword evidence="1" id="KW-0472">Membrane</keyword>
<dbReference type="GeneID" id="93279675"/>